<feature type="transmembrane region" description="Helical" evidence="9">
    <location>
        <begin position="126"/>
        <end position="143"/>
    </location>
</feature>
<keyword evidence="12" id="KW-1185">Reference proteome</keyword>
<accession>A0A2P8E4S1</accession>
<evidence type="ECO:0000256" key="4">
    <source>
        <dbReference type="ARBA" id="ARBA00022519"/>
    </source>
</evidence>
<reference evidence="11 12" key="1">
    <citation type="submission" date="2018-03" db="EMBL/GenBank/DDBJ databases">
        <title>Genomic Encyclopedia of Archaeal and Bacterial Type Strains, Phase II (KMG-II): from individual species to whole genera.</title>
        <authorList>
            <person name="Goeker M."/>
        </authorList>
    </citation>
    <scope>NUCLEOTIDE SEQUENCE [LARGE SCALE GENOMIC DNA]</scope>
    <source>
        <strain evidence="11 12">DSM 28057</strain>
    </source>
</reference>
<dbReference type="OrthoDB" id="9815614at2"/>
<dbReference type="PANTHER" id="PTHR35011:SF11">
    <property type="entry name" value="TRAP TRANSPORTER SMALL PERMEASE PROTEIN"/>
    <property type="match status" value="1"/>
</dbReference>
<evidence type="ECO:0000313" key="12">
    <source>
        <dbReference type="Proteomes" id="UP000240708"/>
    </source>
</evidence>
<evidence type="ECO:0000256" key="2">
    <source>
        <dbReference type="ARBA" id="ARBA00022448"/>
    </source>
</evidence>
<feature type="domain" description="Tripartite ATP-independent periplasmic transporters DctQ component" evidence="10">
    <location>
        <begin position="22"/>
        <end position="146"/>
    </location>
</feature>
<feature type="transmembrane region" description="Helical" evidence="9">
    <location>
        <begin position="12"/>
        <end position="34"/>
    </location>
</feature>
<dbReference type="RefSeq" id="WP_106567364.1">
    <property type="nucleotide sequence ID" value="NZ_PYGF01000005.1"/>
</dbReference>
<dbReference type="EMBL" id="PYGF01000005">
    <property type="protein sequence ID" value="PSL04464.1"/>
    <property type="molecule type" value="Genomic_DNA"/>
</dbReference>
<comment type="similarity">
    <text evidence="8">Belongs to the TRAP transporter small permease family.</text>
</comment>
<keyword evidence="6 9" id="KW-1133">Transmembrane helix</keyword>
<evidence type="ECO:0000256" key="3">
    <source>
        <dbReference type="ARBA" id="ARBA00022475"/>
    </source>
</evidence>
<dbReference type="AlphaFoldDB" id="A0A2P8E4S1"/>
<dbReference type="GO" id="GO:0015740">
    <property type="term" value="P:C4-dicarboxylate transport"/>
    <property type="evidence" value="ECO:0007669"/>
    <property type="project" value="TreeGrafter"/>
</dbReference>
<proteinExistence type="inferred from homology"/>
<dbReference type="GO" id="GO:0005886">
    <property type="term" value="C:plasma membrane"/>
    <property type="evidence" value="ECO:0007669"/>
    <property type="project" value="UniProtKB-SubCell"/>
</dbReference>
<comment type="caution">
    <text evidence="11">The sequence shown here is derived from an EMBL/GenBank/DDBJ whole genome shotgun (WGS) entry which is preliminary data.</text>
</comment>
<keyword evidence="2" id="KW-0813">Transport</keyword>
<dbReference type="Proteomes" id="UP000240708">
    <property type="component" value="Unassembled WGS sequence"/>
</dbReference>
<keyword evidence="7 9" id="KW-0472">Membrane</keyword>
<comment type="subcellular location">
    <subcellularLocation>
        <location evidence="1">Cell inner membrane</location>
        <topology evidence="1">Multi-pass membrane protein</topology>
    </subcellularLocation>
</comment>
<evidence type="ECO:0000256" key="6">
    <source>
        <dbReference type="ARBA" id="ARBA00022989"/>
    </source>
</evidence>
<keyword evidence="4" id="KW-0997">Cell inner membrane</keyword>
<evidence type="ECO:0000256" key="5">
    <source>
        <dbReference type="ARBA" id="ARBA00022692"/>
    </source>
</evidence>
<dbReference type="InterPro" id="IPR007387">
    <property type="entry name" value="TRAP_DctQ"/>
</dbReference>
<evidence type="ECO:0000256" key="8">
    <source>
        <dbReference type="ARBA" id="ARBA00038436"/>
    </source>
</evidence>
<sequence>MSGFNRLDKALEWAVVGSFILMILTVCLQVFARYALPWSPPWTEELARFCFIYMVSLGAGLAVKDRSYVNVDILLESMGPKQRIIIGSFILLMILLLMGLMLWYSIPLIKIVQLQHSASLKVNMALIYFSMFCMSALVLLYGAKEFQKNINRLRNSR</sequence>
<name>A0A2P8E4S1_9BACT</name>
<protein>
    <submittedName>
        <fullName evidence="11">TRAP-type C4-dicarboxylate transport system permease small subunit</fullName>
    </submittedName>
</protein>
<evidence type="ECO:0000256" key="9">
    <source>
        <dbReference type="SAM" id="Phobius"/>
    </source>
</evidence>
<feature type="transmembrane region" description="Helical" evidence="9">
    <location>
        <begin position="84"/>
        <end position="106"/>
    </location>
</feature>
<organism evidence="11 12">
    <name type="scientific">Cecembia rubra</name>
    <dbReference type="NCBI Taxonomy" id="1485585"/>
    <lineage>
        <taxon>Bacteria</taxon>
        <taxon>Pseudomonadati</taxon>
        <taxon>Bacteroidota</taxon>
        <taxon>Cytophagia</taxon>
        <taxon>Cytophagales</taxon>
        <taxon>Cyclobacteriaceae</taxon>
        <taxon>Cecembia</taxon>
    </lineage>
</organism>
<evidence type="ECO:0000256" key="1">
    <source>
        <dbReference type="ARBA" id="ARBA00004429"/>
    </source>
</evidence>
<keyword evidence="3" id="KW-1003">Cell membrane</keyword>
<evidence type="ECO:0000313" key="11">
    <source>
        <dbReference type="EMBL" id="PSL04464.1"/>
    </source>
</evidence>
<dbReference type="InterPro" id="IPR055348">
    <property type="entry name" value="DctQ"/>
</dbReference>
<dbReference type="PANTHER" id="PTHR35011">
    <property type="entry name" value="2,3-DIKETO-L-GULONATE TRAP TRANSPORTER SMALL PERMEASE PROTEIN YIAM"/>
    <property type="match status" value="1"/>
</dbReference>
<dbReference type="GO" id="GO:0022857">
    <property type="term" value="F:transmembrane transporter activity"/>
    <property type="evidence" value="ECO:0007669"/>
    <property type="project" value="TreeGrafter"/>
</dbReference>
<dbReference type="Pfam" id="PF04290">
    <property type="entry name" value="DctQ"/>
    <property type="match status" value="1"/>
</dbReference>
<gene>
    <name evidence="11" type="ORF">CLV48_105208</name>
</gene>
<evidence type="ECO:0000259" key="10">
    <source>
        <dbReference type="Pfam" id="PF04290"/>
    </source>
</evidence>
<evidence type="ECO:0000256" key="7">
    <source>
        <dbReference type="ARBA" id="ARBA00023136"/>
    </source>
</evidence>
<keyword evidence="5 9" id="KW-0812">Transmembrane</keyword>
<feature type="transmembrane region" description="Helical" evidence="9">
    <location>
        <begin position="46"/>
        <end position="63"/>
    </location>
</feature>